<evidence type="ECO:0000313" key="2">
    <source>
        <dbReference type="Proteomes" id="UP000287872"/>
    </source>
</evidence>
<dbReference type="OrthoDB" id="1901519at2"/>
<protein>
    <submittedName>
        <fullName evidence="1">Uncharacterized protein</fullName>
    </submittedName>
</protein>
<keyword evidence="2" id="KW-1185">Reference proteome</keyword>
<proteinExistence type="predicted"/>
<name>A0A401UJV4_9CLOT</name>
<gene>
    <name evidence="1" type="ORF">Ctaglu_14490</name>
</gene>
<sequence>MGQNAKLFQQFINENTIPMVTNNNIEGFTTFVIPEEQAIKGAKVKVVVAITDDDAYADMYIYDIANVINDDTVKAKLYKLLNDLNSSYKFISFYEIDNIINAKCCIPFSNNFDAQLVFNILSVLSSAVEDEYDNIMKTLWDK</sequence>
<reference evidence="1 2" key="1">
    <citation type="submission" date="2018-11" db="EMBL/GenBank/DDBJ databases">
        <title>Genome sequencing and assembly of Clostridium tagluense strain A121.</title>
        <authorList>
            <person name="Murakami T."/>
            <person name="Segawa T."/>
            <person name="Shcherbakova V.A."/>
            <person name="Mori H."/>
            <person name="Yoshimura Y."/>
        </authorList>
    </citation>
    <scope>NUCLEOTIDE SEQUENCE [LARGE SCALE GENOMIC DNA]</scope>
    <source>
        <strain evidence="1 2">A121</strain>
    </source>
</reference>
<dbReference type="AlphaFoldDB" id="A0A401UJV4"/>
<dbReference type="Proteomes" id="UP000287872">
    <property type="component" value="Unassembled WGS sequence"/>
</dbReference>
<dbReference type="RefSeq" id="WP_124999605.1">
    <property type="nucleotide sequence ID" value="NZ_BHYK01000006.1"/>
</dbReference>
<evidence type="ECO:0000313" key="1">
    <source>
        <dbReference type="EMBL" id="GCD09826.1"/>
    </source>
</evidence>
<comment type="caution">
    <text evidence="1">The sequence shown here is derived from an EMBL/GenBank/DDBJ whole genome shotgun (WGS) entry which is preliminary data.</text>
</comment>
<dbReference type="EMBL" id="BHYK01000006">
    <property type="protein sequence ID" value="GCD09826.1"/>
    <property type="molecule type" value="Genomic_DNA"/>
</dbReference>
<accession>A0A401UJV4</accession>
<organism evidence="1 2">
    <name type="scientific">Clostridium tagluense</name>
    <dbReference type="NCBI Taxonomy" id="360422"/>
    <lineage>
        <taxon>Bacteria</taxon>
        <taxon>Bacillati</taxon>
        <taxon>Bacillota</taxon>
        <taxon>Clostridia</taxon>
        <taxon>Eubacteriales</taxon>
        <taxon>Clostridiaceae</taxon>
        <taxon>Clostridium</taxon>
    </lineage>
</organism>